<evidence type="ECO:0000256" key="4">
    <source>
        <dbReference type="ARBA" id="ARBA00048336"/>
    </source>
</evidence>
<dbReference type="AlphaFoldDB" id="A0A9W8B1F1"/>
<name>A0A9W8B1F1_9FUNG</name>
<keyword evidence="3" id="KW-0464">Manganese</keyword>
<dbReference type="Proteomes" id="UP001151582">
    <property type="component" value="Unassembled WGS sequence"/>
</dbReference>
<reference evidence="5" key="1">
    <citation type="submission" date="2022-07" db="EMBL/GenBank/DDBJ databases">
        <title>Phylogenomic reconstructions and comparative analyses of Kickxellomycotina fungi.</title>
        <authorList>
            <person name="Reynolds N.K."/>
            <person name="Stajich J.E."/>
            <person name="Barry K."/>
            <person name="Grigoriev I.V."/>
            <person name="Crous P."/>
            <person name="Smith M.E."/>
        </authorList>
    </citation>
    <scope>NUCLEOTIDE SEQUENCE</scope>
    <source>
        <strain evidence="5">RSA 567</strain>
    </source>
</reference>
<dbReference type="EMBL" id="JANBQB010001604">
    <property type="protein sequence ID" value="KAJ1970843.1"/>
    <property type="molecule type" value="Genomic_DNA"/>
</dbReference>
<proteinExistence type="predicted"/>
<evidence type="ECO:0000256" key="2">
    <source>
        <dbReference type="ARBA" id="ARBA00022801"/>
    </source>
</evidence>
<evidence type="ECO:0000256" key="3">
    <source>
        <dbReference type="ARBA" id="ARBA00023211"/>
    </source>
</evidence>
<comment type="caution">
    <text evidence="5">The sequence shown here is derived from an EMBL/GenBank/DDBJ whole genome shotgun (WGS) entry which is preliminary data.</text>
</comment>
<dbReference type="GO" id="GO:0046872">
    <property type="term" value="F:metal ion binding"/>
    <property type="evidence" value="ECO:0007669"/>
    <property type="project" value="UniProtKB-KW"/>
</dbReference>
<dbReference type="InterPro" id="IPR047129">
    <property type="entry name" value="PPA2-like"/>
</dbReference>
<sequence length="75" mass="8574">FLEVNDLELIARAHQLVMEGYKLMFDEKIVTVWSAPNYCYRCGNVAAILEFDEHLNKNFKIFNASPQVSAEAHGL</sequence>
<dbReference type="InterPro" id="IPR006186">
    <property type="entry name" value="Ser/Thr-sp_prot-phosphatase"/>
</dbReference>
<keyword evidence="2 5" id="KW-0378">Hydrolase</keyword>
<dbReference type="InterPro" id="IPR029052">
    <property type="entry name" value="Metallo-depent_PP-like"/>
</dbReference>
<dbReference type="SUPFAM" id="SSF56300">
    <property type="entry name" value="Metallo-dependent phosphatases"/>
    <property type="match status" value="1"/>
</dbReference>
<keyword evidence="6" id="KW-1185">Reference proteome</keyword>
<dbReference type="PANTHER" id="PTHR45619">
    <property type="entry name" value="SERINE/THREONINE-PROTEIN PHOSPHATASE PP2A-RELATED"/>
    <property type="match status" value="1"/>
</dbReference>
<organism evidence="5 6">
    <name type="scientific">Dimargaris verticillata</name>
    <dbReference type="NCBI Taxonomy" id="2761393"/>
    <lineage>
        <taxon>Eukaryota</taxon>
        <taxon>Fungi</taxon>
        <taxon>Fungi incertae sedis</taxon>
        <taxon>Zoopagomycota</taxon>
        <taxon>Kickxellomycotina</taxon>
        <taxon>Dimargaritomycetes</taxon>
        <taxon>Dimargaritales</taxon>
        <taxon>Dimargaritaceae</taxon>
        <taxon>Dimargaris</taxon>
    </lineage>
</organism>
<gene>
    <name evidence="5" type="primary">PPH3_2</name>
    <name evidence="5" type="ORF">H4R34_005933</name>
</gene>
<accession>A0A9W8B1F1</accession>
<dbReference type="PRINTS" id="PR00114">
    <property type="entry name" value="STPHPHTASE"/>
</dbReference>
<dbReference type="GO" id="GO:0004722">
    <property type="term" value="F:protein serine/threonine phosphatase activity"/>
    <property type="evidence" value="ECO:0007669"/>
    <property type="project" value="UniProtKB-EC"/>
</dbReference>
<comment type="catalytic activity">
    <reaction evidence="4">
        <text>O-phospho-L-threonyl-[protein] + H2O = L-threonyl-[protein] + phosphate</text>
        <dbReference type="Rhea" id="RHEA:47004"/>
        <dbReference type="Rhea" id="RHEA-COMP:11060"/>
        <dbReference type="Rhea" id="RHEA-COMP:11605"/>
        <dbReference type="ChEBI" id="CHEBI:15377"/>
        <dbReference type="ChEBI" id="CHEBI:30013"/>
        <dbReference type="ChEBI" id="CHEBI:43474"/>
        <dbReference type="ChEBI" id="CHEBI:61977"/>
        <dbReference type="EC" id="3.1.3.16"/>
    </reaction>
</comment>
<evidence type="ECO:0000313" key="5">
    <source>
        <dbReference type="EMBL" id="KAJ1970843.1"/>
    </source>
</evidence>
<feature type="non-terminal residue" evidence="5">
    <location>
        <position position="1"/>
    </location>
</feature>
<evidence type="ECO:0000313" key="6">
    <source>
        <dbReference type="Proteomes" id="UP001151582"/>
    </source>
</evidence>
<dbReference type="Gene3D" id="3.60.21.10">
    <property type="match status" value="1"/>
</dbReference>
<dbReference type="OrthoDB" id="1930084at2759"/>
<dbReference type="EC" id="3.1.3.16" evidence="5"/>
<keyword evidence="1" id="KW-0479">Metal-binding</keyword>
<protein>
    <submittedName>
        <fullName evidence="5">Phosphoprotein phosphatase PP4 catalytic subunit</fullName>
        <ecNumber evidence="5">3.1.3.16</ecNumber>
    </submittedName>
</protein>
<evidence type="ECO:0000256" key="1">
    <source>
        <dbReference type="ARBA" id="ARBA00022723"/>
    </source>
</evidence>